<dbReference type="GeneID" id="77470140"/>
<name>A0A2T3G2Q6_9FIRM</name>
<reference evidence="2" key="3">
    <citation type="submission" date="2021-10" db="EMBL/GenBank/DDBJ databases">
        <title>Collection of gut derived symbiotic bacterial strains cultured from healthy donors.</title>
        <authorList>
            <person name="Lin H."/>
            <person name="Littmann E."/>
            <person name="Kohout C."/>
            <person name="Pamer E.G."/>
        </authorList>
    </citation>
    <scope>NUCLEOTIDE SEQUENCE</scope>
    <source>
        <strain evidence="2">DFI.4.48</strain>
    </source>
</reference>
<evidence type="ECO:0000313" key="2">
    <source>
        <dbReference type="EMBL" id="MCB8608979.1"/>
    </source>
</evidence>
<protein>
    <submittedName>
        <fullName evidence="2">HD domain-containing protein</fullName>
    </submittedName>
    <submittedName>
        <fullName evidence="3">Phosphodiesterase</fullName>
    </submittedName>
</protein>
<dbReference type="SMART" id="SM00471">
    <property type="entry name" value="HDc"/>
    <property type="match status" value="1"/>
</dbReference>
<evidence type="ECO:0000313" key="4">
    <source>
        <dbReference type="Proteomes" id="UP000241201"/>
    </source>
</evidence>
<dbReference type="Proteomes" id="UP001198439">
    <property type="component" value="Unassembled WGS sequence"/>
</dbReference>
<sequence length="256" mass="30561">MLDINTAKDCFMNYVQQFDLTNDKIHLKLIHTLEVVHTTEYLCLHENITGIEKDLAYLIALLHDIGRFEQIKRFNSFDDRNVDHATLGVQVLFDEGMIRQFIEDDQYDEVIRKAIAYHSLYKVPKGLDSFLLKQVLLIRDSDKLDNFRVKNIESIQTLFSISDEIFYSQRVSKNILNDIENHRLILKENRHNEVDMWVSYFAFVFDLNFKSSYQFIKENDYIHRNMERLEFKEGLKEDMLFVEKTCQSFIEEKCCN</sequence>
<dbReference type="EMBL" id="PYLP01000002">
    <property type="protein sequence ID" value="PST41826.1"/>
    <property type="molecule type" value="Genomic_DNA"/>
</dbReference>
<dbReference type="EMBL" id="JAJDKZ010000001">
    <property type="protein sequence ID" value="MCB8608979.1"/>
    <property type="molecule type" value="Genomic_DNA"/>
</dbReference>
<dbReference type="NCBIfam" id="TIGR00277">
    <property type="entry name" value="HDIG"/>
    <property type="match status" value="1"/>
</dbReference>
<evidence type="ECO:0000313" key="3">
    <source>
        <dbReference type="EMBL" id="PST41826.1"/>
    </source>
</evidence>
<dbReference type="InterPro" id="IPR006674">
    <property type="entry name" value="HD_domain"/>
</dbReference>
<proteinExistence type="predicted"/>
<comment type="caution">
    <text evidence="3">The sequence shown here is derived from an EMBL/GenBank/DDBJ whole genome shotgun (WGS) entry which is preliminary data.</text>
</comment>
<organism evidence="3 4">
    <name type="scientific">Faecalibacillus faecis</name>
    <dbReference type="NCBI Taxonomy" id="1982628"/>
    <lineage>
        <taxon>Bacteria</taxon>
        <taxon>Bacillati</taxon>
        <taxon>Bacillota</taxon>
        <taxon>Erysipelotrichia</taxon>
        <taxon>Erysipelotrichales</taxon>
        <taxon>Coprobacillaceae</taxon>
        <taxon>Faecalibacillus</taxon>
    </lineage>
</organism>
<dbReference type="Pfam" id="PF01966">
    <property type="entry name" value="HD"/>
    <property type="match status" value="1"/>
</dbReference>
<reference evidence="3" key="2">
    <citation type="journal article" date="2019" name="Int. J. Syst. Evol. Microbiol.">
        <title>Faecalibacillus intestinalis gen. nov., sp. nov. and Faecalibacillus faecis sp. nov., isolated from human faeces.</title>
        <authorList>
            <person name="Seo B."/>
            <person name="Jeon K."/>
            <person name="Baek I."/>
            <person name="Lee Y.M."/>
            <person name="Baek K."/>
            <person name="Ko G."/>
        </authorList>
    </citation>
    <scope>NUCLEOTIDE SEQUENCE</scope>
    <source>
        <strain evidence="3">SNUG30370</strain>
    </source>
</reference>
<dbReference type="Proteomes" id="UP000241201">
    <property type="component" value="Unassembled WGS sequence"/>
</dbReference>
<keyword evidence="4" id="KW-1185">Reference proteome</keyword>
<dbReference type="RefSeq" id="WP_106987338.1">
    <property type="nucleotide sequence ID" value="NZ_DAWBWI010000115.1"/>
</dbReference>
<dbReference type="AlphaFoldDB" id="A0A2T3G2Q6"/>
<dbReference type="SUPFAM" id="SSF109604">
    <property type="entry name" value="HD-domain/PDEase-like"/>
    <property type="match status" value="1"/>
</dbReference>
<dbReference type="Gene3D" id="1.10.3210.10">
    <property type="entry name" value="Hypothetical protein af1432"/>
    <property type="match status" value="1"/>
</dbReference>
<accession>A0A2T3G2Q6</accession>
<dbReference type="InterPro" id="IPR003607">
    <property type="entry name" value="HD/PDEase_dom"/>
</dbReference>
<dbReference type="InterPro" id="IPR006675">
    <property type="entry name" value="HDIG_dom"/>
</dbReference>
<feature type="domain" description="HD" evidence="1">
    <location>
        <begin position="28"/>
        <end position="147"/>
    </location>
</feature>
<dbReference type="CDD" id="cd00077">
    <property type="entry name" value="HDc"/>
    <property type="match status" value="1"/>
</dbReference>
<dbReference type="PROSITE" id="PS51831">
    <property type="entry name" value="HD"/>
    <property type="match status" value="1"/>
</dbReference>
<reference evidence="4" key="1">
    <citation type="submission" date="2018-03" db="EMBL/GenBank/DDBJ databases">
        <title>Lachnoclostridium SNUG30370 gen.nov., sp.nov., isolated from human faeces.</title>
        <authorList>
            <person name="Seo B."/>
            <person name="Jeon K."/>
            <person name="Ko G."/>
        </authorList>
    </citation>
    <scope>NUCLEOTIDE SEQUENCE [LARGE SCALE GENOMIC DNA]</scope>
    <source>
        <strain evidence="4">SNUG30370</strain>
    </source>
</reference>
<evidence type="ECO:0000259" key="1">
    <source>
        <dbReference type="PROSITE" id="PS51831"/>
    </source>
</evidence>
<gene>
    <name evidence="3" type="ORF">C7U55_03345</name>
    <name evidence="2" type="ORF">LJD69_00025</name>
</gene>